<organism evidence="1 2">
    <name type="scientific">Byssothecium circinans</name>
    <dbReference type="NCBI Taxonomy" id="147558"/>
    <lineage>
        <taxon>Eukaryota</taxon>
        <taxon>Fungi</taxon>
        <taxon>Dikarya</taxon>
        <taxon>Ascomycota</taxon>
        <taxon>Pezizomycotina</taxon>
        <taxon>Dothideomycetes</taxon>
        <taxon>Pleosporomycetidae</taxon>
        <taxon>Pleosporales</taxon>
        <taxon>Massarineae</taxon>
        <taxon>Massarinaceae</taxon>
        <taxon>Byssothecium</taxon>
    </lineage>
</organism>
<accession>A0A6A5TGF3</accession>
<evidence type="ECO:0008006" key="3">
    <source>
        <dbReference type="Google" id="ProtNLM"/>
    </source>
</evidence>
<gene>
    <name evidence="1" type="ORF">CC80DRAFT_191209</name>
</gene>
<dbReference type="InterPro" id="IPR036770">
    <property type="entry name" value="Ankyrin_rpt-contain_sf"/>
</dbReference>
<dbReference type="AlphaFoldDB" id="A0A6A5TGF3"/>
<evidence type="ECO:0000313" key="2">
    <source>
        <dbReference type="Proteomes" id="UP000800035"/>
    </source>
</evidence>
<dbReference type="Gene3D" id="1.25.40.20">
    <property type="entry name" value="Ankyrin repeat-containing domain"/>
    <property type="match status" value="1"/>
</dbReference>
<sequence length="103" mass="11647">MVELLLLESSYVEGLFRCVRETDGSTALHMAVRSLQPGKKKLDVLEALLEEAPRNPEVLRICDREGHSPLTLARDMARLGDSWDRDVGEAVEDYYRKVCGQQT</sequence>
<protein>
    <recommendedName>
        <fullName evidence="3">Ankyrin</fullName>
    </recommendedName>
</protein>
<keyword evidence="2" id="KW-1185">Reference proteome</keyword>
<dbReference type="Pfam" id="PF00023">
    <property type="entry name" value="Ank"/>
    <property type="match status" value="1"/>
</dbReference>
<name>A0A6A5TGF3_9PLEO</name>
<evidence type="ECO:0000313" key="1">
    <source>
        <dbReference type="EMBL" id="KAF1951671.1"/>
    </source>
</evidence>
<dbReference type="Proteomes" id="UP000800035">
    <property type="component" value="Unassembled WGS sequence"/>
</dbReference>
<proteinExistence type="predicted"/>
<dbReference type="InterPro" id="IPR002110">
    <property type="entry name" value="Ankyrin_rpt"/>
</dbReference>
<dbReference type="EMBL" id="ML977015">
    <property type="protein sequence ID" value="KAF1951671.1"/>
    <property type="molecule type" value="Genomic_DNA"/>
</dbReference>
<reference evidence="1" key="1">
    <citation type="journal article" date="2020" name="Stud. Mycol.">
        <title>101 Dothideomycetes genomes: a test case for predicting lifestyles and emergence of pathogens.</title>
        <authorList>
            <person name="Haridas S."/>
            <person name="Albert R."/>
            <person name="Binder M."/>
            <person name="Bloem J."/>
            <person name="Labutti K."/>
            <person name="Salamov A."/>
            <person name="Andreopoulos B."/>
            <person name="Baker S."/>
            <person name="Barry K."/>
            <person name="Bills G."/>
            <person name="Bluhm B."/>
            <person name="Cannon C."/>
            <person name="Castanera R."/>
            <person name="Culley D."/>
            <person name="Daum C."/>
            <person name="Ezra D."/>
            <person name="Gonzalez J."/>
            <person name="Henrissat B."/>
            <person name="Kuo A."/>
            <person name="Liang C."/>
            <person name="Lipzen A."/>
            <person name="Lutzoni F."/>
            <person name="Magnuson J."/>
            <person name="Mondo S."/>
            <person name="Nolan M."/>
            <person name="Ohm R."/>
            <person name="Pangilinan J."/>
            <person name="Park H.-J."/>
            <person name="Ramirez L."/>
            <person name="Alfaro M."/>
            <person name="Sun H."/>
            <person name="Tritt A."/>
            <person name="Yoshinaga Y."/>
            <person name="Zwiers L.-H."/>
            <person name="Turgeon B."/>
            <person name="Goodwin S."/>
            <person name="Spatafora J."/>
            <person name="Crous P."/>
            <person name="Grigoriev I."/>
        </authorList>
    </citation>
    <scope>NUCLEOTIDE SEQUENCE</scope>
    <source>
        <strain evidence="1">CBS 675.92</strain>
    </source>
</reference>